<protein>
    <submittedName>
        <fullName evidence="1">Uncharacterized protein</fullName>
    </submittedName>
</protein>
<sequence length="65" mass="7547">MSKEVAHEGHIVEIDDQGLLVPNCMRRFKALCRYYSPARQKCFPKTALQLKRLFESARAIQIPRS</sequence>
<reference evidence="1 2" key="1">
    <citation type="submission" date="2014-09" db="EMBL/GenBank/DDBJ databases">
        <title>Genome sequencing of Methyloceanibacter caenitepidi Gela4.</title>
        <authorList>
            <person name="Takeuchi M."/>
            <person name="Susumu S."/>
            <person name="Kamagata Y."/>
            <person name="Oshima K."/>
            <person name="Hattori M."/>
            <person name="Iwasaki W."/>
        </authorList>
    </citation>
    <scope>NUCLEOTIDE SEQUENCE [LARGE SCALE GENOMIC DNA]</scope>
    <source>
        <strain evidence="1 2">Gela4</strain>
    </source>
</reference>
<dbReference type="EMBL" id="AP014648">
    <property type="protein sequence ID" value="BAQ16179.1"/>
    <property type="molecule type" value="Genomic_DNA"/>
</dbReference>
<organism evidence="1 2">
    <name type="scientific">Methyloceanibacter caenitepidi</name>
    <dbReference type="NCBI Taxonomy" id="1384459"/>
    <lineage>
        <taxon>Bacteria</taxon>
        <taxon>Pseudomonadati</taxon>
        <taxon>Pseudomonadota</taxon>
        <taxon>Alphaproteobacteria</taxon>
        <taxon>Hyphomicrobiales</taxon>
        <taxon>Hyphomicrobiaceae</taxon>
        <taxon>Methyloceanibacter</taxon>
    </lineage>
</organism>
<dbReference type="AlphaFoldDB" id="A0A0A8K2F6"/>
<gene>
    <name evidence="1" type="ORF">GL4_0716</name>
</gene>
<proteinExistence type="predicted"/>
<evidence type="ECO:0000313" key="2">
    <source>
        <dbReference type="Proteomes" id="UP000031643"/>
    </source>
</evidence>
<accession>A0A0A8K2F6</accession>
<name>A0A0A8K2F6_9HYPH</name>
<keyword evidence="2" id="KW-1185">Reference proteome</keyword>
<dbReference type="HOGENOM" id="CLU_2844806_0_0_5"/>
<dbReference type="KEGG" id="mcg:GL4_0716"/>
<evidence type="ECO:0000313" key="1">
    <source>
        <dbReference type="EMBL" id="BAQ16179.1"/>
    </source>
</evidence>
<dbReference type="Proteomes" id="UP000031643">
    <property type="component" value="Chromosome"/>
</dbReference>